<protein>
    <submittedName>
        <fullName evidence="3">NAD(P)H-binding protein</fullName>
    </submittedName>
</protein>
<evidence type="ECO:0000313" key="5">
    <source>
        <dbReference type="Proteomes" id="UP001168478"/>
    </source>
</evidence>
<evidence type="ECO:0000313" key="2">
    <source>
        <dbReference type="EMBL" id="MDN0023844.1"/>
    </source>
</evidence>
<evidence type="ECO:0000259" key="1">
    <source>
        <dbReference type="Pfam" id="PF13460"/>
    </source>
</evidence>
<dbReference type="Gene3D" id="3.40.50.720">
    <property type="entry name" value="NAD(P)-binding Rossmann-like Domain"/>
    <property type="match status" value="1"/>
</dbReference>
<reference evidence="3" key="2">
    <citation type="submission" date="2023-08" db="EMBL/GenBank/DDBJ databases">
        <title>Identification and characterization of horizontal gene transfer across gut microbiota members of farm animals based on homology search.</title>
        <authorList>
            <person name="Schwarzerova J."/>
            <person name="Nykrynova M."/>
            <person name="Jureckova K."/>
            <person name="Cejkova D."/>
            <person name="Rychlik I."/>
        </authorList>
    </citation>
    <scope>NUCLEOTIDE SEQUENCE</scope>
    <source>
        <strain evidence="3">ET15</strain>
        <strain evidence="2">ET37</strain>
    </source>
</reference>
<keyword evidence="4" id="KW-1185">Reference proteome</keyword>
<evidence type="ECO:0000313" key="4">
    <source>
        <dbReference type="Proteomes" id="UP001167831"/>
    </source>
</evidence>
<name>A0AAW7JQ81_9BACT</name>
<evidence type="ECO:0000313" key="3">
    <source>
        <dbReference type="EMBL" id="MDN0026398.1"/>
    </source>
</evidence>
<organism evidence="3 5">
    <name type="scientific">Leyella lascolaii</name>
    <dbReference type="NCBI Taxonomy" id="1776379"/>
    <lineage>
        <taxon>Bacteria</taxon>
        <taxon>Pseudomonadati</taxon>
        <taxon>Bacteroidota</taxon>
        <taxon>Bacteroidia</taxon>
        <taxon>Bacteroidales</taxon>
        <taxon>Prevotellaceae</taxon>
        <taxon>Leyella</taxon>
    </lineage>
</organism>
<dbReference type="PANTHER" id="PTHR14097:SF7">
    <property type="entry name" value="OXIDOREDUCTASE HTATIP2"/>
    <property type="match status" value="1"/>
</dbReference>
<dbReference type="PANTHER" id="PTHR14097">
    <property type="entry name" value="OXIDOREDUCTASE HTATIP2"/>
    <property type="match status" value="1"/>
</dbReference>
<dbReference type="Proteomes" id="UP001167831">
    <property type="component" value="Unassembled WGS sequence"/>
</dbReference>
<dbReference type="Pfam" id="PF13460">
    <property type="entry name" value="NAD_binding_10"/>
    <property type="match status" value="1"/>
</dbReference>
<sequence length="213" mass="24077">MKAIILGATGAVGRDLTEMLLKDDYFGQVDIFVRREVNAVHPKLKVHVVDFDHPENWQDQVHGDVVFSCMGTNRKAAGSKDRQLMVDYTYQYRFAGIAAGHGVPAYILVSSFGADPKSRFFYTRMKGELDDAVLKLPFTRTAIVRPTSLIRKNTDKTIEKISVPLLMFLNKLGLMRGMKPMKTETVARAMVKIAKENMHGIFEARDIRKLVNE</sequence>
<comment type="caution">
    <text evidence="3">The sequence shown here is derived from an EMBL/GenBank/DDBJ whole genome shotgun (WGS) entry which is preliminary data.</text>
</comment>
<dbReference type="RefSeq" id="WP_289826267.1">
    <property type="nucleotide sequence ID" value="NZ_JAUEIE010000022.1"/>
</dbReference>
<proteinExistence type="predicted"/>
<dbReference type="InterPro" id="IPR036291">
    <property type="entry name" value="NAD(P)-bd_dom_sf"/>
</dbReference>
<dbReference type="InterPro" id="IPR016040">
    <property type="entry name" value="NAD(P)-bd_dom"/>
</dbReference>
<accession>A0AAW7JQ81</accession>
<gene>
    <name evidence="2" type="ORF">QVN81_12615</name>
    <name evidence="3" type="ORF">QVN84_12880</name>
</gene>
<feature type="domain" description="NAD(P)-binding" evidence="1">
    <location>
        <begin position="7"/>
        <end position="152"/>
    </location>
</feature>
<dbReference type="EMBL" id="JAUEIE010000022">
    <property type="protein sequence ID" value="MDN0023844.1"/>
    <property type="molecule type" value="Genomic_DNA"/>
</dbReference>
<dbReference type="Proteomes" id="UP001168478">
    <property type="component" value="Unassembled WGS sequence"/>
</dbReference>
<reference evidence="3" key="1">
    <citation type="submission" date="2023-06" db="EMBL/GenBank/DDBJ databases">
        <authorList>
            <person name="Zeman M."/>
            <person name="Kubasova T."/>
            <person name="Jahodarova E."/>
            <person name="Nykrynova M."/>
            <person name="Rychlik I."/>
        </authorList>
    </citation>
    <scope>NUCLEOTIDE SEQUENCE</scope>
    <source>
        <strain evidence="3">ET15</strain>
        <strain evidence="2">ET37</strain>
    </source>
</reference>
<dbReference type="EMBL" id="JAUEIF010000019">
    <property type="protein sequence ID" value="MDN0026398.1"/>
    <property type="molecule type" value="Genomic_DNA"/>
</dbReference>
<dbReference type="SUPFAM" id="SSF51735">
    <property type="entry name" value="NAD(P)-binding Rossmann-fold domains"/>
    <property type="match status" value="1"/>
</dbReference>
<dbReference type="AlphaFoldDB" id="A0AAW7JQ81"/>